<dbReference type="PANTHER" id="PTHR34154:SF3">
    <property type="entry name" value="ALKALI-SENSITIVE LINKAGE PROTEIN 1"/>
    <property type="match status" value="1"/>
</dbReference>
<dbReference type="Proteomes" id="UP000094043">
    <property type="component" value="Chromosome 1"/>
</dbReference>
<dbReference type="AlphaFoldDB" id="A0A1E3IMX6"/>
<dbReference type="VEuPathDB" id="FungiDB:L203_02461"/>
<evidence type="ECO:0000313" key="1">
    <source>
        <dbReference type="EMBL" id="WVN85922.1"/>
    </source>
</evidence>
<dbReference type="Gene3D" id="3.20.20.80">
    <property type="entry name" value="Glycosidases"/>
    <property type="match status" value="1"/>
</dbReference>
<dbReference type="KEGG" id="cdep:91085290"/>
<dbReference type="GO" id="GO:0071966">
    <property type="term" value="P:fungal-type cell wall polysaccharide metabolic process"/>
    <property type="evidence" value="ECO:0007669"/>
    <property type="project" value="TreeGrafter"/>
</dbReference>
<reference evidence="1" key="1">
    <citation type="submission" date="2016-06" db="EMBL/GenBank/DDBJ databases">
        <authorList>
            <person name="Cuomo C."/>
            <person name="Litvintseva A."/>
            <person name="Heitman J."/>
            <person name="Chen Y."/>
            <person name="Sun S."/>
            <person name="Springer D."/>
            <person name="Dromer F."/>
            <person name="Young S."/>
            <person name="Zeng Q."/>
            <person name="Chapman S."/>
            <person name="Gujja S."/>
            <person name="Saif S."/>
            <person name="Birren B."/>
        </authorList>
    </citation>
    <scope>NUCLEOTIDE SEQUENCE</scope>
    <source>
        <strain evidence="1">CBS 7841</strain>
    </source>
</reference>
<dbReference type="PANTHER" id="PTHR34154">
    <property type="entry name" value="ALKALI-SENSITIVE LINKAGE PROTEIN 1"/>
    <property type="match status" value="1"/>
</dbReference>
<dbReference type="SUPFAM" id="SSF51445">
    <property type="entry name" value="(Trans)glycosidases"/>
    <property type="match status" value="1"/>
</dbReference>
<dbReference type="GeneID" id="91085290"/>
<dbReference type="OrthoDB" id="5959761at2759"/>
<dbReference type="RefSeq" id="XP_066066622.1">
    <property type="nucleotide sequence ID" value="XM_066210525.1"/>
</dbReference>
<organism evidence="1 2">
    <name type="scientific">Cryptococcus depauperatus CBS 7841</name>
    <dbReference type="NCBI Taxonomy" id="1295531"/>
    <lineage>
        <taxon>Eukaryota</taxon>
        <taxon>Fungi</taxon>
        <taxon>Dikarya</taxon>
        <taxon>Basidiomycota</taxon>
        <taxon>Agaricomycotina</taxon>
        <taxon>Tremellomycetes</taxon>
        <taxon>Tremellales</taxon>
        <taxon>Cryptococcaceae</taxon>
        <taxon>Cryptococcus</taxon>
    </lineage>
</organism>
<gene>
    <name evidence="1" type="ORF">L203_101076</name>
</gene>
<dbReference type="GO" id="GO:0009277">
    <property type="term" value="C:fungal-type cell wall"/>
    <property type="evidence" value="ECO:0007669"/>
    <property type="project" value="TreeGrafter"/>
</dbReference>
<dbReference type="EMBL" id="CP143784">
    <property type="protein sequence ID" value="WVN85922.1"/>
    <property type="molecule type" value="Genomic_DNA"/>
</dbReference>
<accession>A0A1E3IMX6</accession>
<proteinExistence type="predicted"/>
<name>A0A1E3IMX6_9TREE</name>
<reference evidence="1" key="2">
    <citation type="journal article" date="2022" name="Elife">
        <title>Obligate sexual reproduction of a homothallic fungus closely related to the Cryptococcus pathogenic species complex.</title>
        <authorList>
            <person name="Passer A.R."/>
            <person name="Clancey S.A."/>
            <person name="Shea T."/>
            <person name="David-Palma M."/>
            <person name="Averette A.F."/>
            <person name="Boekhout T."/>
            <person name="Porcel B.M."/>
            <person name="Nowrousian M."/>
            <person name="Cuomo C.A."/>
            <person name="Sun S."/>
            <person name="Heitman J."/>
            <person name="Coelho M.A."/>
        </authorList>
    </citation>
    <scope>NUCLEOTIDE SEQUENCE</scope>
    <source>
        <strain evidence="1">CBS 7841</strain>
    </source>
</reference>
<reference evidence="1" key="3">
    <citation type="submission" date="2024-01" db="EMBL/GenBank/DDBJ databases">
        <authorList>
            <person name="Coelho M.A."/>
            <person name="David-Palma M."/>
            <person name="Shea T."/>
            <person name="Sun S."/>
            <person name="Cuomo C.A."/>
            <person name="Heitman J."/>
        </authorList>
    </citation>
    <scope>NUCLEOTIDE SEQUENCE</scope>
    <source>
        <strain evidence="1">CBS 7841</strain>
    </source>
</reference>
<keyword evidence="2" id="KW-1185">Reference proteome</keyword>
<evidence type="ECO:0000313" key="2">
    <source>
        <dbReference type="Proteomes" id="UP000094043"/>
    </source>
</evidence>
<sequence length="341" mass="38192">MLWLVLLLLQQVQSAEILNYNAGGPGLAWANGLWVPMAGFTGPGTLISSYYTWSPYPTIPTDEHSSLYVVPFSFIPMLWGCNQTYIDPFRQQVANNFSNATLTPSRAILGFNEPDHPGQALCTPQDAAQTWKDVLEPLKQRGYRLGSPAVTSGDQGKQWMSEWYAACNGGCNPDFTAVHWYDLVAQNFIEHLQYYHSTYNKPLWVTEYAPQNFSVFNATTGSYDSQATFVEIQRFMDVTTAYMKSVDWVERWFWFGAMYDMQGVNTLDTLFAESGRQNRTGALNALGTEFAGSNGSVVLSHSQRSNALRLTGFCPTGSCWSARFPVILVLTAKYILGYIEL</sequence>
<protein>
    <submittedName>
        <fullName evidence="1">Uncharacterized protein</fullName>
    </submittedName>
</protein>
<dbReference type="InterPro" id="IPR017853">
    <property type="entry name" value="GH"/>
</dbReference>
<dbReference type="InterPro" id="IPR053183">
    <property type="entry name" value="ASL1"/>
</dbReference>
<dbReference type="InterPro" id="IPR024655">
    <property type="entry name" value="Asl1_glyco_hydro_catalytic"/>
</dbReference>
<dbReference type="Pfam" id="PF11790">
    <property type="entry name" value="Glyco_hydro_cc"/>
    <property type="match status" value="1"/>
</dbReference>